<reference evidence="1" key="1">
    <citation type="journal article" date="2014" name="Genome Announc.">
        <title>Draft genome sequence of Rhodosporidium toruloides CECT1137, an oleaginous yeast of biotechnological interest.</title>
        <authorList>
            <person name="Morin N."/>
            <person name="Calcas X."/>
            <person name="Devillers H."/>
            <person name="Durrens P."/>
            <person name="Sherman D.J."/>
            <person name="Nicaud J.-M."/>
            <person name="Neuveglise C."/>
        </authorList>
    </citation>
    <scope>NUCLEOTIDE SEQUENCE</scope>
    <source>
        <strain evidence="1">CECT1137</strain>
    </source>
</reference>
<gene>
    <name evidence="1" type="ORF">RHTO0S_02e12310g</name>
</gene>
<dbReference type="PANTHER" id="PTHR37563">
    <property type="entry name" value="PHYTANOYL-COA DIOXYGENASE FAMILY PROTEIN (AFU_ORTHOLOGUE AFUA_2G03330)"/>
    <property type="match status" value="1"/>
</dbReference>
<dbReference type="EMBL" id="LK052937">
    <property type="protein sequence ID" value="CDR37230.1"/>
    <property type="molecule type" value="Genomic_DNA"/>
</dbReference>
<name>A0A061AI20_RHOTO</name>
<evidence type="ECO:0000313" key="1">
    <source>
        <dbReference type="EMBL" id="CDR37230.1"/>
    </source>
</evidence>
<dbReference type="InterPro" id="IPR008775">
    <property type="entry name" value="Phytyl_CoA_dOase-like"/>
</dbReference>
<dbReference type="Gene3D" id="2.60.120.620">
    <property type="entry name" value="q2cbj1_9rhob like domain"/>
    <property type="match status" value="1"/>
</dbReference>
<dbReference type="AlphaFoldDB" id="A0A061AI20"/>
<dbReference type="SUPFAM" id="SSF51197">
    <property type="entry name" value="Clavaminate synthase-like"/>
    <property type="match status" value="1"/>
</dbReference>
<dbReference type="Pfam" id="PF05721">
    <property type="entry name" value="PhyH"/>
    <property type="match status" value="1"/>
</dbReference>
<protein>
    <submittedName>
        <fullName evidence="1">RHTO0S02e12310g1_1</fullName>
    </submittedName>
</protein>
<dbReference type="OrthoDB" id="407832at2759"/>
<dbReference type="InterPro" id="IPR051961">
    <property type="entry name" value="Fungal_Metabolite_Diox"/>
</dbReference>
<dbReference type="PANTHER" id="PTHR37563:SF2">
    <property type="entry name" value="PHYTANOYL-COA DIOXYGENASE FAMILY PROTEIN (AFU_ORTHOLOGUE AFUA_2G03330)"/>
    <property type="match status" value="1"/>
</dbReference>
<sequence length="345" mass="38725">MPNVNMLTRPQSALPGQPGLITLSPEEKAAGKWSRANLQRAMELMHRDGVLAVAGVVDIDHVKALREAMDPVARKVAASKTKLSQFNQGFATNFLMSPLLTNKDLLFDDVYANRFVHSLIEAYLGPDIKIHLCTANVAMPRTQDRQRVHKDLPWIHPLAPFIVNLNLLLCDFNEHTGSTEFWCGSHNTTAWDQVFPSKDAGAPICDVADDCLEARRLERPGSQVDLPMGTVLLRDLRTWHAGMPNHSDEWRIMTAVEYAASWYPEPARKQKAPLSAKPILEKYTKTDLDFVPDAEWESFAQNWDFVDPKAMKLPSVPGADEGTAEGGEWVTLNAIREEEKYDRKV</sequence>
<accession>A0A061AI20</accession>
<proteinExistence type="predicted"/>
<organism evidence="1">
    <name type="scientific">Rhodotorula toruloides</name>
    <name type="common">Yeast</name>
    <name type="synonym">Rhodosporidium toruloides</name>
    <dbReference type="NCBI Taxonomy" id="5286"/>
    <lineage>
        <taxon>Eukaryota</taxon>
        <taxon>Fungi</taxon>
        <taxon>Dikarya</taxon>
        <taxon>Basidiomycota</taxon>
        <taxon>Pucciniomycotina</taxon>
        <taxon>Microbotryomycetes</taxon>
        <taxon>Sporidiobolales</taxon>
        <taxon>Sporidiobolaceae</taxon>
        <taxon>Rhodotorula</taxon>
    </lineage>
</organism>